<keyword evidence="1" id="KW-0677">Repeat</keyword>
<reference evidence="4 5" key="1">
    <citation type="submission" date="2021-04" db="EMBL/GenBank/DDBJ databases">
        <title>Magnetospirillum sulfuroxidans sp. nov., a facultative chemolithoautotrophic sulfur-oxidizing alphaproteobacterium isolated from freshwater sediment and proposals for Paramagetospirillum gen. nov., and Magnetospirillaceae fam. nov.</title>
        <authorList>
            <person name="Koziaeva V."/>
            <person name="Geelhoed J.S."/>
            <person name="Sorokin D.Y."/>
            <person name="Grouzdev D.S."/>
        </authorList>
    </citation>
    <scope>NUCLEOTIDE SEQUENCE [LARGE SCALE GENOMIC DNA]</scope>
    <source>
        <strain evidence="4 5">J10</strain>
    </source>
</reference>
<sequence>MNKPPYPMIGEACQIVTGAFGTKSADPSRRKELDRLAREGDFDWNLRSKIIENLLVEPLRKFDRDFGEFVGQFVTFLLDRHVEMVMRLSLDALSRDEAAPLLVETTYGAHIAAFLISLKDQFGGPDLGEFLREGANPIDVVFRWAEVSLGLEVAALAFPDDKQKRDEVGRWRRGDTIPDFFGSIRSVQRELQAKRPDRKSGVALFGKWLVSARALVWLSRGSKEAGYGSLLGLVRKEILLNCPPRDIGIILSHANIEAGNRFSELKECGLPLLNIKLARTHPKDVGDQASARSELDRFTALTDKLDPDRRTRYFLDWCEGRWHVLAGHEDKALEYYERAANQALYRAGENQRQILEEGISLAAHLRKKPIIKRLKHRALAVRLFAEVFSESQENVEVVSDWEVEQLDQAFGMLFPARSRFHEAEPKPNVGIALPFRAIDQAAADRLKPDLANPDRVISIPTFDGRKYRRPQLIWFASEDRVEDVQRLLEAGADVNKPDEQGGSALLNALQCAESGRGRQVLDLLLAWQHKKETLDRLTAKKRLSPLYLSVLLGDPVVVSKLLEMEASADQPAGYPPRTPLYVCTERFAVYRPGWMKGHLLHRMAFPSADDREIHRRYSGGWAGAMGDRVSGWNMEGARVMGRDADAFVQKAARVPREYYLKIAEHFLKHGADPNRRHSKPGPGRTPLMLAAESDAADAFRLLVDAGGDPDLKDDQGNDCLAIATGFGSQGVLAILKG</sequence>
<dbReference type="Proteomes" id="UP000680714">
    <property type="component" value="Unassembled WGS sequence"/>
</dbReference>
<evidence type="ECO:0000313" key="5">
    <source>
        <dbReference type="Proteomes" id="UP000680714"/>
    </source>
</evidence>
<dbReference type="PROSITE" id="PS50088">
    <property type="entry name" value="ANK_REPEAT"/>
    <property type="match status" value="1"/>
</dbReference>
<protein>
    <recommendedName>
        <fullName evidence="6">Ankyrin repeat protein</fullName>
    </recommendedName>
</protein>
<feature type="repeat" description="ANK" evidence="3">
    <location>
        <begin position="682"/>
        <end position="714"/>
    </location>
</feature>
<evidence type="ECO:0000313" key="4">
    <source>
        <dbReference type="EMBL" id="MBR9973886.1"/>
    </source>
</evidence>
<organism evidence="4 5">
    <name type="scientific">Magnetospirillum sulfuroxidans</name>
    <dbReference type="NCBI Taxonomy" id="611300"/>
    <lineage>
        <taxon>Bacteria</taxon>
        <taxon>Pseudomonadati</taxon>
        <taxon>Pseudomonadota</taxon>
        <taxon>Alphaproteobacteria</taxon>
        <taxon>Rhodospirillales</taxon>
        <taxon>Rhodospirillaceae</taxon>
        <taxon>Magnetospirillum</taxon>
    </lineage>
</organism>
<dbReference type="PANTHER" id="PTHR24123:SF139">
    <property type="entry name" value="ANKYRIN"/>
    <property type="match status" value="1"/>
</dbReference>
<evidence type="ECO:0000256" key="1">
    <source>
        <dbReference type="ARBA" id="ARBA00022737"/>
    </source>
</evidence>
<dbReference type="Gene3D" id="1.25.40.20">
    <property type="entry name" value="Ankyrin repeat-containing domain"/>
    <property type="match status" value="2"/>
</dbReference>
<dbReference type="EMBL" id="JAGTUF010000038">
    <property type="protein sequence ID" value="MBR9973886.1"/>
    <property type="molecule type" value="Genomic_DNA"/>
</dbReference>
<name>A0ABS5IHI8_9PROT</name>
<dbReference type="InterPro" id="IPR036770">
    <property type="entry name" value="Ankyrin_rpt-contain_sf"/>
</dbReference>
<dbReference type="InterPro" id="IPR002110">
    <property type="entry name" value="Ankyrin_rpt"/>
</dbReference>
<dbReference type="SMART" id="SM00248">
    <property type="entry name" value="ANK"/>
    <property type="match status" value="4"/>
</dbReference>
<gene>
    <name evidence="4" type="ORF">KEC16_19345</name>
</gene>
<comment type="caution">
    <text evidence="4">The sequence shown here is derived from an EMBL/GenBank/DDBJ whole genome shotgun (WGS) entry which is preliminary data.</text>
</comment>
<evidence type="ECO:0000256" key="2">
    <source>
        <dbReference type="ARBA" id="ARBA00023043"/>
    </source>
</evidence>
<dbReference type="PROSITE" id="PS50297">
    <property type="entry name" value="ANK_REP_REGION"/>
    <property type="match status" value="1"/>
</dbReference>
<dbReference type="RefSeq" id="WP_211552024.1">
    <property type="nucleotide sequence ID" value="NZ_JAGTUF010000038.1"/>
</dbReference>
<proteinExistence type="predicted"/>
<dbReference type="SUPFAM" id="SSF48403">
    <property type="entry name" value="Ankyrin repeat"/>
    <property type="match status" value="1"/>
</dbReference>
<keyword evidence="5" id="KW-1185">Reference proteome</keyword>
<evidence type="ECO:0008006" key="6">
    <source>
        <dbReference type="Google" id="ProtNLM"/>
    </source>
</evidence>
<dbReference type="Pfam" id="PF12796">
    <property type="entry name" value="Ank_2"/>
    <property type="match status" value="1"/>
</dbReference>
<dbReference type="InterPro" id="IPR051165">
    <property type="entry name" value="Multifunctional_ANK_Repeat"/>
</dbReference>
<dbReference type="PANTHER" id="PTHR24123">
    <property type="entry name" value="ANKYRIN REPEAT-CONTAINING"/>
    <property type="match status" value="1"/>
</dbReference>
<accession>A0ABS5IHI8</accession>
<keyword evidence="2 3" id="KW-0040">ANK repeat</keyword>
<evidence type="ECO:0000256" key="3">
    <source>
        <dbReference type="PROSITE-ProRule" id="PRU00023"/>
    </source>
</evidence>